<comment type="similarity">
    <text evidence="2 10">Belongs to the WD repeat EIF2A family.</text>
</comment>
<evidence type="ECO:0000256" key="1">
    <source>
        <dbReference type="ARBA" id="ARBA00003993"/>
    </source>
</evidence>
<dbReference type="GO" id="GO:0022627">
    <property type="term" value="C:cytosolic small ribosomal subunit"/>
    <property type="evidence" value="ECO:0007669"/>
    <property type="project" value="TreeGrafter"/>
</dbReference>
<evidence type="ECO:0000256" key="9">
    <source>
        <dbReference type="ARBA" id="ARBA00023054"/>
    </source>
</evidence>
<dbReference type="GO" id="GO:0003743">
    <property type="term" value="F:translation initiation factor activity"/>
    <property type="evidence" value="ECO:0007669"/>
    <property type="project" value="UniProtKB-UniRule"/>
</dbReference>
<dbReference type="GO" id="GO:0000049">
    <property type="term" value="F:tRNA binding"/>
    <property type="evidence" value="ECO:0007669"/>
    <property type="project" value="UniProtKB-UniRule"/>
</dbReference>
<dbReference type="EnsemblMetazoa" id="XM_038194586.1">
    <property type="protein sequence ID" value="XP_038050514.1"/>
    <property type="gene ID" value="LOC119723748"/>
</dbReference>
<dbReference type="InterPro" id="IPR013979">
    <property type="entry name" value="TIF_beta_prop-like"/>
</dbReference>
<organism evidence="14 15">
    <name type="scientific">Patiria miniata</name>
    <name type="common">Bat star</name>
    <name type="synonym">Asterina miniata</name>
    <dbReference type="NCBI Taxonomy" id="46514"/>
    <lineage>
        <taxon>Eukaryota</taxon>
        <taxon>Metazoa</taxon>
        <taxon>Echinodermata</taxon>
        <taxon>Eleutherozoa</taxon>
        <taxon>Asterozoa</taxon>
        <taxon>Asteroidea</taxon>
        <taxon>Valvatacea</taxon>
        <taxon>Valvatida</taxon>
        <taxon>Asterinidae</taxon>
        <taxon>Patiria</taxon>
    </lineage>
</organism>
<keyword evidence="7 10" id="KW-0810">Translation regulation</keyword>
<evidence type="ECO:0000256" key="12">
    <source>
        <dbReference type="SAM" id="MobiDB-lite"/>
    </source>
</evidence>
<dbReference type="GO" id="GO:0043022">
    <property type="term" value="F:ribosome binding"/>
    <property type="evidence" value="ECO:0007669"/>
    <property type="project" value="UniProtKB-UniRule"/>
</dbReference>
<feature type="domain" description="Translation initiation factor beta propellor-like" evidence="13">
    <location>
        <begin position="216"/>
        <end position="410"/>
    </location>
</feature>
<evidence type="ECO:0000259" key="13">
    <source>
        <dbReference type="Pfam" id="PF08662"/>
    </source>
</evidence>
<feature type="coiled-coil region" evidence="11">
    <location>
        <begin position="534"/>
        <end position="561"/>
    </location>
</feature>
<dbReference type="GO" id="GO:0003729">
    <property type="term" value="F:mRNA binding"/>
    <property type="evidence" value="ECO:0007669"/>
    <property type="project" value="TreeGrafter"/>
</dbReference>
<comment type="function">
    <text evidence="1 10">Functions in the early steps of protein synthesis of a small number of specific mRNAs. Acts by directing the binding of methionyl-tRNAi to 40S ribosomal subunits. In contrast to the eIF-2 complex, it binds methionyl-tRNAi to 40S subunits in a codon-dependent manner, whereas the eIF-2 complex binds methionyl-tRNAi to 40S subunits in a GTP-dependent manner.</text>
</comment>
<evidence type="ECO:0000256" key="5">
    <source>
        <dbReference type="ARBA" id="ARBA00022574"/>
    </source>
</evidence>
<evidence type="ECO:0000313" key="15">
    <source>
        <dbReference type="Proteomes" id="UP000887568"/>
    </source>
</evidence>
<evidence type="ECO:0000256" key="10">
    <source>
        <dbReference type="PIRNR" id="PIRNR017222"/>
    </source>
</evidence>
<evidence type="ECO:0000313" key="14">
    <source>
        <dbReference type="EnsemblMetazoa" id="XP_038050514.1"/>
    </source>
</evidence>
<dbReference type="Gene3D" id="2.130.10.10">
    <property type="entry name" value="YVTN repeat-like/Quinoprotein amine dehydrogenase"/>
    <property type="match status" value="2"/>
</dbReference>
<keyword evidence="4 10" id="KW-0396">Initiation factor</keyword>
<dbReference type="FunFam" id="2.130.10.10:FF:000149">
    <property type="entry name" value="Eukaryotic translation initiation factor 2A"/>
    <property type="match status" value="1"/>
</dbReference>
<sequence>MAAPRPQVALRGTQGLWMVNGPPRIGENAQFARDSSPACRVMAYSPDGTLFAWCNGQSTSVVRVADCQIVQQIATSRTAQLCFSPIGTYLATWQPYQAVKDNPAASQNLHIWSLETGQVVKATIQKKRTLWKPQWSSDETICAVFASGGVHFYKEDDFENITARLTLPRLDGCVLSEGVAPPSVAAYVPVVKGTPAFVRLYRYPNLGGEGSALASRSFFKSDSVHMLWNKKGNAILAMASTDEDKTGKSYYGEQSLHFLETSGEGCAVTLSKKGPIYSIDWNPNSLDFCVVYGFSPAKATLFNLKCEPIYDFGTGPRNCVYYNPQGTVICLAGFGNLRGKMEFWGRGSLKLVSRMQADDSTQFEWSPDGEHFLTATCAPRLRVGNGYKFWHYSGRLLNEFSVPNDKELWEAVWQPFPAGAFPAKAVISPQTTATPAEAKPAPYRPPNATGASNFKFLEEELPEALSEKALSKNALKNKKKREAKAKAKKDELVGSPFDSRSAEQRDALAMASYVLAPAQNTPVTPASEQDAPISAETDKKIKNLRKKLKAIEKLKAEKAQGKTLEANQLQKIEGEAAIVSELRELELNS</sequence>
<evidence type="ECO:0000256" key="11">
    <source>
        <dbReference type="SAM" id="Coils"/>
    </source>
</evidence>
<dbReference type="OMA" id="RCCAYSP"/>
<dbReference type="AlphaFoldDB" id="A0A913ZGF9"/>
<dbReference type="SUPFAM" id="SSF82171">
    <property type="entry name" value="DPP6 N-terminal domain-like"/>
    <property type="match status" value="1"/>
</dbReference>
<dbReference type="InterPro" id="IPR015943">
    <property type="entry name" value="WD40/YVTN_repeat-like_dom_sf"/>
</dbReference>
<evidence type="ECO:0000256" key="6">
    <source>
        <dbReference type="ARBA" id="ARBA00022737"/>
    </source>
</evidence>
<evidence type="ECO:0000256" key="4">
    <source>
        <dbReference type="ARBA" id="ARBA00022540"/>
    </source>
</evidence>
<dbReference type="PIRSF" id="PIRSF017222">
    <property type="entry name" value="eIF2A"/>
    <property type="match status" value="1"/>
</dbReference>
<dbReference type="RefSeq" id="XP_038050514.1">
    <property type="nucleotide sequence ID" value="XM_038194586.1"/>
</dbReference>
<dbReference type="InterPro" id="IPR011387">
    <property type="entry name" value="TIF2A"/>
</dbReference>
<name>A0A913ZGF9_PATMI</name>
<feature type="compositionally biased region" description="Low complexity" evidence="12">
    <location>
        <begin position="431"/>
        <end position="441"/>
    </location>
</feature>
<dbReference type="GO" id="GO:0006417">
    <property type="term" value="P:regulation of translation"/>
    <property type="evidence" value="ECO:0007669"/>
    <property type="project" value="UniProtKB-KW"/>
</dbReference>
<evidence type="ECO:0000256" key="3">
    <source>
        <dbReference type="ARBA" id="ARBA00013819"/>
    </source>
</evidence>
<keyword evidence="15" id="KW-1185">Reference proteome</keyword>
<feature type="region of interest" description="Disordered" evidence="12">
    <location>
        <begin position="474"/>
        <end position="500"/>
    </location>
</feature>
<accession>A0A913ZGF9</accession>
<keyword evidence="6" id="KW-0677">Repeat</keyword>
<dbReference type="Proteomes" id="UP000887568">
    <property type="component" value="Unplaced"/>
</dbReference>
<evidence type="ECO:0000256" key="2">
    <source>
        <dbReference type="ARBA" id="ARBA00009573"/>
    </source>
</evidence>
<reference evidence="14" key="1">
    <citation type="submission" date="2022-11" db="UniProtKB">
        <authorList>
            <consortium name="EnsemblMetazoa"/>
        </authorList>
    </citation>
    <scope>IDENTIFICATION</scope>
</reference>
<dbReference type="PANTHER" id="PTHR13227:SF0">
    <property type="entry name" value="EUKARYOTIC TRANSLATION INITIATION FACTOR 2A"/>
    <property type="match status" value="1"/>
</dbReference>
<keyword evidence="5" id="KW-0853">WD repeat</keyword>
<keyword evidence="9 11" id="KW-0175">Coiled coil</keyword>
<proteinExistence type="inferred from homology"/>
<keyword evidence="8 10" id="KW-0648">Protein biosynthesis</keyword>
<dbReference type="Pfam" id="PF08662">
    <property type="entry name" value="eIF2A"/>
    <property type="match status" value="1"/>
</dbReference>
<evidence type="ECO:0000256" key="7">
    <source>
        <dbReference type="ARBA" id="ARBA00022845"/>
    </source>
</evidence>
<protein>
    <recommendedName>
        <fullName evidence="3 10">Eukaryotic translation initiation factor 2A</fullName>
        <shortName evidence="10">eIF-2A</shortName>
    </recommendedName>
</protein>
<dbReference type="PANTHER" id="PTHR13227">
    <property type="entry name" value="EUKARYOTIC TRANSLATION INITIATION FACTOR 2A"/>
    <property type="match status" value="1"/>
</dbReference>
<dbReference type="GeneID" id="119723748"/>
<dbReference type="OrthoDB" id="2194683at2759"/>
<feature type="region of interest" description="Disordered" evidence="12">
    <location>
        <begin position="431"/>
        <end position="451"/>
    </location>
</feature>
<dbReference type="CTD" id="83939"/>
<evidence type="ECO:0000256" key="8">
    <source>
        <dbReference type="ARBA" id="ARBA00022917"/>
    </source>
</evidence>